<organism evidence="2 3">
    <name type="scientific">Carpinus fangiana</name>
    <dbReference type="NCBI Taxonomy" id="176857"/>
    <lineage>
        <taxon>Eukaryota</taxon>
        <taxon>Viridiplantae</taxon>
        <taxon>Streptophyta</taxon>
        <taxon>Embryophyta</taxon>
        <taxon>Tracheophyta</taxon>
        <taxon>Spermatophyta</taxon>
        <taxon>Magnoliopsida</taxon>
        <taxon>eudicotyledons</taxon>
        <taxon>Gunneridae</taxon>
        <taxon>Pentapetalae</taxon>
        <taxon>rosids</taxon>
        <taxon>fabids</taxon>
        <taxon>Fagales</taxon>
        <taxon>Betulaceae</taxon>
        <taxon>Carpinus</taxon>
    </lineage>
</organism>
<dbReference type="AlphaFoldDB" id="A0A5N6L130"/>
<evidence type="ECO:0000313" key="3">
    <source>
        <dbReference type="Proteomes" id="UP000327013"/>
    </source>
</evidence>
<feature type="region of interest" description="Disordered" evidence="1">
    <location>
        <begin position="1"/>
        <end position="58"/>
    </location>
</feature>
<sequence length="58" mass="6342">MAVTHSSTRSALRYRLPAAPVSTQSQGSRSTNDLPNGPSHAHAEQVRGSMQARRTLRR</sequence>
<protein>
    <submittedName>
        <fullName evidence="2">Uncharacterized protein</fullName>
    </submittedName>
</protein>
<accession>A0A5N6L130</accession>
<feature type="compositionally biased region" description="Polar residues" evidence="1">
    <location>
        <begin position="21"/>
        <end position="34"/>
    </location>
</feature>
<comment type="caution">
    <text evidence="2">The sequence shown here is derived from an EMBL/GenBank/DDBJ whole genome shotgun (WGS) entry which is preliminary data.</text>
</comment>
<keyword evidence="3" id="KW-1185">Reference proteome</keyword>
<evidence type="ECO:0000256" key="1">
    <source>
        <dbReference type="SAM" id="MobiDB-lite"/>
    </source>
</evidence>
<dbReference type="Proteomes" id="UP000327013">
    <property type="component" value="Unassembled WGS sequence"/>
</dbReference>
<gene>
    <name evidence="2" type="ORF">FH972_025450</name>
</gene>
<name>A0A5N6L130_9ROSI</name>
<dbReference type="EMBL" id="VIBQ01000056">
    <property type="protein sequence ID" value="KAB8527799.1"/>
    <property type="molecule type" value="Genomic_DNA"/>
</dbReference>
<evidence type="ECO:0000313" key="2">
    <source>
        <dbReference type="EMBL" id="KAB8527799.1"/>
    </source>
</evidence>
<proteinExistence type="predicted"/>
<feature type="compositionally biased region" description="Polar residues" evidence="1">
    <location>
        <begin position="1"/>
        <end position="10"/>
    </location>
</feature>
<reference evidence="2 3" key="1">
    <citation type="submission" date="2019-06" db="EMBL/GenBank/DDBJ databases">
        <title>A chromosomal-level reference genome of Carpinus fangiana (Coryloideae, Betulaceae).</title>
        <authorList>
            <person name="Yang X."/>
            <person name="Wang Z."/>
            <person name="Zhang L."/>
            <person name="Hao G."/>
            <person name="Liu J."/>
            <person name="Yang Y."/>
        </authorList>
    </citation>
    <scope>NUCLEOTIDE SEQUENCE [LARGE SCALE GENOMIC DNA]</scope>
    <source>
        <strain evidence="2">Cfa_2016G</strain>
        <tissue evidence="2">Leaf</tissue>
    </source>
</reference>